<comment type="caution">
    <text evidence="15">The sequence shown here is derived from an EMBL/GenBank/DDBJ whole genome shotgun (WGS) entry which is preliminary data.</text>
</comment>
<dbReference type="InterPro" id="IPR017252">
    <property type="entry name" value="Dynein_regulator_LIS1"/>
</dbReference>
<dbReference type="OrthoDB" id="674604at2759"/>
<dbReference type="InterPro" id="IPR015943">
    <property type="entry name" value="WD40/YVTN_repeat-like_dom_sf"/>
</dbReference>
<dbReference type="GO" id="GO:0051012">
    <property type="term" value="P:microtubule sliding"/>
    <property type="evidence" value="ECO:0007669"/>
    <property type="project" value="UniProtKB-UniRule"/>
</dbReference>
<dbReference type="EMBL" id="CAJNOC010001805">
    <property type="protein sequence ID" value="CAF0892432.1"/>
    <property type="molecule type" value="Genomic_DNA"/>
</dbReference>
<dbReference type="PRINTS" id="PR00320">
    <property type="entry name" value="GPROTEINBRPT"/>
</dbReference>
<evidence type="ECO:0000256" key="1">
    <source>
        <dbReference type="ARBA" id="ARBA00022448"/>
    </source>
</evidence>
<evidence type="ECO:0000256" key="11">
    <source>
        <dbReference type="HAMAP-Rule" id="MF_03141"/>
    </source>
</evidence>
<evidence type="ECO:0000256" key="5">
    <source>
        <dbReference type="ARBA" id="ARBA00022701"/>
    </source>
</evidence>
<dbReference type="InterPro" id="IPR056795">
    <property type="entry name" value="PAC1-like_LisH-like_dom"/>
</dbReference>
<evidence type="ECO:0000256" key="13">
    <source>
        <dbReference type="SAM" id="MobiDB-lite"/>
    </source>
</evidence>
<dbReference type="PIRSF" id="PIRSF037647">
    <property type="entry name" value="Dynein_regulator_Lis1"/>
    <property type="match status" value="1"/>
</dbReference>
<dbReference type="GO" id="GO:0005737">
    <property type="term" value="C:cytoplasm"/>
    <property type="evidence" value="ECO:0007669"/>
    <property type="project" value="UniProtKB-UniRule"/>
</dbReference>
<dbReference type="PROSITE" id="PS00678">
    <property type="entry name" value="WD_REPEATS_1"/>
    <property type="match status" value="5"/>
</dbReference>
<evidence type="ECO:0000259" key="14">
    <source>
        <dbReference type="Pfam" id="PF24951"/>
    </source>
</evidence>
<keyword evidence="6" id="KW-0677">Repeat</keyword>
<feature type="domain" description="PAC1-like LisH-like dimerisation" evidence="14">
    <location>
        <begin position="4"/>
        <end position="38"/>
    </location>
</feature>
<dbReference type="PROSITE" id="PS50896">
    <property type="entry name" value="LISH"/>
    <property type="match status" value="1"/>
</dbReference>
<dbReference type="HAMAP" id="MF_03141">
    <property type="entry name" value="lis1"/>
    <property type="match status" value="1"/>
</dbReference>
<evidence type="ECO:0000313" key="16">
    <source>
        <dbReference type="Proteomes" id="UP000663879"/>
    </source>
</evidence>
<comment type="subcellular location">
    <subcellularLocation>
        <location evidence="11">Cytoplasm</location>
        <location evidence="11">Cytoskeleton</location>
    </subcellularLocation>
    <subcellularLocation>
        <location evidence="11">Cytoplasm</location>
        <location evidence="11">Cytoskeleton</location>
        <location evidence="11">Microtubule organizing center</location>
        <location evidence="11">Centrosome</location>
    </subcellularLocation>
    <text evidence="11">Localizes to the plus end of microtubules and to the centrosome.</text>
</comment>
<keyword evidence="16" id="KW-1185">Reference proteome</keyword>
<dbReference type="Gene3D" id="2.130.10.10">
    <property type="entry name" value="YVTN repeat-like/Quinoprotein amine dehydrogenase"/>
    <property type="match status" value="1"/>
</dbReference>
<dbReference type="FunFam" id="1.20.960.30:FF:000002">
    <property type="entry name" value="Platelet-activating factor acetylhydrolase ib"/>
    <property type="match status" value="1"/>
</dbReference>
<evidence type="ECO:0000256" key="9">
    <source>
        <dbReference type="ARBA" id="ARBA00023212"/>
    </source>
</evidence>
<keyword evidence="3 12" id="KW-0853">WD repeat</keyword>
<dbReference type="InterPro" id="IPR006594">
    <property type="entry name" value="LisH"/>
</dbReference>
<evidence type="ECO:0000256" key="4">
    <source>
        <dbReference type="ARBA" id="ARBA00022618"/>
    </source>
</evidence>
<keyword evidence="2 11" id="KW-0963">Cytoplasm</keyword>
<dbReference type="AlphaFoldDB" id="A0A813Z2K4"/>
<feature type="repeat" description="WD" evidence="12">
    <location>
        <begin position="370"/>
        <end position="411"/>
    </location>
</feature>
<evidence type="ECO:0000256" key="8">
    <source>
        <dbReference type="ARBA" id="ARBA00023054"/>
    </source>
</evidence>
<dbReference type="PROSITE" id="PS50294">
    <property type="entry name" value="WD_REPEATS_REGION"/>
    <property type="match status" value="6"/>
</dbReference>
<evidence type="ECO:0000256" key="10">
    <source>
        <dbReference type="ARBA" id="ARBA00023306"/>
    </source>
</evidence>
<dbReference type="Pfam" id="PF00400">
    <property type="entry name" value="WD40"/>
    <property type="match status" value="7"/>
</dbReference>
<evidence type="ECO:0000256" key="3">
    <source>
        <dbReference type="ARBA" id="ARBA00022574"/>
    </source>
</evidence>
<dbReference type="GO" id="GO:0005875">
    <property type="term" value="C:microtubule associated complex"/>
    <property type="evidence" value="ECO:0007669"/>
    <property type="project" value="UniProtKB-UniRule"/>
</dbReference>
<dbReference type="InterPro" id="IPR036322">
    <property type="entry name" value="WD40_repeat_dom_sf"/>
</dbReference>
<dbReference type="CDD" id="cd00200">
    <property type="entry name" value="WD40"/>
    <property type="match status" value="1"/>
</dbReference>
<keyword evidence="10 11" id="KW-0131">Cell cycle</keyword>
<feature type="repeat" description="WD" evidence="12">
    <location>
        <begin position="343"/>
        <end position="369"/>
    </location>
</feature>
<dbReference type="GO" id="GO:0070840">
    <property type="term" value="F:dynein complex binding"/>
    <property type="evidence" value="ECO:0007669"/>
    <property type="project" value="UniProtKB-UniRule"/>
</dbReference>
<keyword evidence="8 11" id="KW-0175">Coiled coil</keyword>
<dbReference type="Proteomes" id="UP000663879">
    <property type="component" value="Unassembled WGS sequence"/>
</dbReference>
<gene>
    <name evidence="15" type="ORF">OXX778_LOCUS10979</name>
</gene>
<dbReference type="PANTHER" id="PTHR44129">
    <property type="entry name" value="WD REPEAT-CONTAINING PROTEIN POP1"/>
    <property type="match status" value="1"/>
</dbReference>
<dbReference type="Gene3D" id="1.20.960.30">
    <property type="match status" value="1"/>
</dbReference>
<dbReference type="InterPro" id="IPR037190">
    <property type="entry name" value="LIS1_N"/>
</dbReference>
<keyword evidence="4 11" id="KW-0132">Cell division</keyword>
<sequence>MIAQRHKDELNRAIAEYLSSNNYKDTFDAFLRESELSPDEFAQNDKRNSGVLEKKWTTVVRLQKKINELEQLLKKREEELETYRQGGGAGGRNMLGLGEKRSPSDWIPRPPEKFTLTGHRMTVTRCIFHPIYSVLATCSEDATIKIWDYESGNFERTLKGHTDVVQDIAFDPNGKLLCSCSADMSIRLWDFQDTYACIKTLQGHDHNVSSVSFTPTGDHVVSASRDKSIKIWEVSTGYCIRTLTGHREWVRQVRIYQDGSYMASCSHDQTVFVWQISTSMLSSNSNVECKYFELRGHENVVECVAWAPDSATNSILEGAGLTQNNNNQNLLNGEETTVKKRTSGPYLASGSRDKIIKIWDVTTLQCIITLSGHNNWVRSCIFHPGGKYLLSVSDDKTLRIWDLKTKRNSKTLEAHTHFVTSIDMHKFGPYVCTASVDQTVKLWECR</sequence>
<dbReference type="GO" id="GO:0005813">
    <property type="term" value="C:centrosome"/>
    <property type="evidence" value="ECO:0007669"/>
    <property type="project" value="UniProtKB-SubCell"/>
</dbReference>
<evidence type="ECO:0000256" key="12">
    <source>
        <dbReference type="PROSITE-ProRule" id="PRU00221"/>
    </source>
</evidence>
<dbReference type="GO" id="GO:0000132">
    <property type="term" value="P:establishment of mitotic spindle orientation"/>
    <property type="evidence" value="ECO:0007669"/>
    <property type="project" value="UniProtKB-UniRule"/>
</dbReference>
<dbReference type="Pfam" id="PF24951">
    <property type="entry name" value="LisH_PAC1"/>
    <property type="match status" value="1"/>
</dbReference>
<dbReference type="GO" id="GO:0051301">
    <property type="term" value="P:cell division"/>
    <property type="evidence" value="ECO:0007669"/>
    <property type="project" value="UniProtKB-KW"/>
</dbReference>
<feature type="repeat" description="WD" evidence="12">
    <location>
        <begin position="158"/>
        <end position="192"/>
    </location>
</feature>
<evidence type="ECO:0000256" key="7">
    <source>
        <dbReference type="ARBA" id="ARBA00022776"/>
    </source>
</evidence>
<dbReference type="InterPro" id="IPR001680">
    <property type="entry name" value="WD40_rpt"/>
</dbReference>
<dbReference type="InterPro" id="IPR050349">
    <property type="entry name" value="WD_LIS1/nudF_dynein_reg"/>
</dbReference>
<protein>
    <recommendedName>
        <fullName evidence="11">Lissencephaly-1 homolog</fullName>
    </recommendedName>
</protein>
<keyword evidence="9 11" id="KW-0206">Cytoskeleton</keyword>
<dbReference type="SUPFAM" id="SSF50978">
    <property type="entry name" value="WD40 repeat-like"/>
    <property type="match status" value="1"/>
</dbReference>
<keyword evidence="1 11" id="KW-0813">Transport</keyword>
<keyword evidence="7 11" id="KW-0498">Mitosis</keyword>
<accession>A0A813Z2K4</accession>
<organism evidence="15 16">
    <name type="scientific">Brachionus calyciflorus</name>
    <dbReference type="NCBI Taxonomy" id="104777"/>
    <lineage>
        <taxon>Eukaryota</taxon>
        <taxon>Metazoa</taxon>
        <taxon>Spiralia</taxon>
        <taxon>Gnathifera</taxon>
        <taxon>Rotifera</taxon>
        <taxon>Eurotatoria</taxon>
        <taxon>Monogononta</taxon>
        <taxon>Pseudotrocha</taxon>
        <taxon>Ploima</taxon>
        <taxon>Brachionidae</taxon>
        <taxon>Brachionus</taxon>
    </lineage>
</organism>
<dbReference type="PROSITE" id="PS50082">
    <property type="entry name" value="WD_REPEATS_2"/>
    <property type="match status" value="7"/>
</dbReference>
<proteinExistence type="inferred from homology"/>
<feature type="repeat" description="WD" evidence="12">
    <location>
        <begin position="412"/>
        <end position="446"/>
    </location>
</feature>
<feature type="repeat" description="WD" evidence="12">
    <location>
        <begin position="116"/>
        <end position="157"/>
    </location>
</feature>
<feature type="region of interest" description="Disordered" evidence="13">
    <location>
        <begin position="83"/>
        <end position="102"/>
    </location>
</feature>
<dbReference type="GO" id="GO:0005874">
    <property type="term" value="C:microtubule"/>
    <property type="evidence" value="ECO:0007669"/>
    <property type="project" value="UniProtKB-KW"/>
</dbReference>
<dbReference type="InterPro" id="IPR020472">
    <property type="entry name" value="WD40_PAC1"/>
</dbReference>
<name>A0A813Z2K4_9BILA</name>
<comment type="function">
    <text evidence="11">Positively regulates the activity of the minus-end directed microtubule motor protein dynein. May enhance dynein-mediated microtubule sliding by targeting dynein to the microtubule plus end. Required for several dynein- and microtubule-dependent processes.</text>
</comment>
<dbReference type="SMART" id="SM00667">
    <property type="entry name" value="LisH"/>
    <property type="match status" value="1"/>
</dbReference>
<dbReference type="InterPro" id="IPR019775">
    <property type="entry name" value="WD40_repeat_CS"/>
</dbReference>
<feature type="repeat" description="WD" evidence="12">
    <location>
        <begin position="201"/>
        <end position="242"/>
    </location>
</feature>
<evidence type="ECO:0000313" key="15">
    <source>
        <dbReference type="EMBL" id="CAF0892432.1"/>
    </source>
</evidence>
<dbReference type="SUPFAM" id="SSF109925">
    <property type="entry name" value="Lissencephaly-1 protein (Lis-1, PAF-AH alpha) N-terminal domain"/>
    <property type="match status" value="1"/>
</dbReference>
<keyword evidence="5 11" id="KW-0493">Microtubule</keyword>
<comment type="similarity">
    <text evidence="11">Belongs to the WD repeat LIS1/nudF family.</text>
</comment>
<reference evidence="15" key="1">
    <citation type="submission" date="2021-02" db="EMBL/GenBank/DDBJ databases">
        <authorList>
            <person name="Nowell W R."/>
        </authorList>
    </citation>
    <scope>NUCLEOTIDE SEQUENCE</scope>
    <source>
        <strain evidence="15">Ploen Becks lab</strain>
    </source>
</reference>
<comment type="domain">
    <text evidence="11">Dimerization mediated by the LisH domain may be required to activate dynein.</text>
</comment>
<evidence type="ECO:0000256" key="2">
    <source>
        <dbReference type="ARBA" id="ARBA00022490"/>
    </source>
</evidence>
<evidence type="ECO:0000256" key="6">
    <source>
        <dbReference type="ARBA" id="ARBA00022737"/>
    </source>
</evidence>
<dbReference type="SMART" id="SM00320">
    <property type="entry name" value="WD40"/>
    <property type="match status" value="7"/>
</dbReference>
<feature type="repeat" description="WD" evidence="12">
    <location>
        <begin position="243"/>
        <end position="284"/>
    </location>
</feature>